<dbReference type="Proteomes" id="UP000193827">
    <property type="component" value="Unassembled WGS sequence"/>
</dbReference>
<evidence type="ECO:0000259" key="1">
    <source>
        <dbReference type="PROSITE" id="PS51819"/>
    </source>
</evidence>
<dbReference type="SUPFAM" id="SSF54593">
    <property type="entry name" value="Glyoxalase/Bleomycin resistance protein/Dihydroxybiphenyl dioxygenase"/>
    <property type="match status" value="1"/>
</dbReference>
<name>A0A1Y5SQE1_9RHOB</name>
<dbReference type="InterPro" id="IPR037523">
    <property type="entry name" value="VOC_core"/>
</dbReference>
<dbReference type="RefSeq" id="WP_085892560.1">
    <property type="nucleotide sequence ID" value="NZ_FWFL01000005.1"/>
</dbReference>
<dbReference type="InterPro" id="IPR029068">
    <property type="entry name" value="Glyas_Bleomycin-R_OHBP_Dase"/>
</dbReference>
<dbReference type="Pfam" id="PF00903">
    <property type="entry name" value="Glyoxalase"/>
    <property type="match status" value="1"/>
</dbReference>
<accession>A0A1Y5SQE1</accession>
<proteinExistence type="predicted"/>
<dbReference type="PROSITE" id="PS51819">
    <property type="entry name" value="VOC"/>
    <property type="match status" value="1"/>
</dbReference>
<evidence type="ECO:0000313" key="2">
    <source>
        <dbReference type="EMBL" id="SLN45782.1"/>
    </source>
</evidence>
<dbReference type="CDD" id="cd07253">
    <property type="entry name" value="GLOD5"/>
    <property type="match status" value="1"/>
</dbReference>
<reference evidence="2 3" key="1">
    <citation type="submission" date="2017-03" db="EMBL/GenBank/DDBJ databases">
        <authorList>
            <person name="Afonso C.L."/>
            <person name="Miller P.J."/>
            <person name="Scott M.A."/>
            <person name="Spackman E."/>
            <person name="Goraichik I."/>
            <person name="Dimitrov K.M."/>
            <person name="Suarez D.L."/>
            <person name="Swayne D.E."/>
        </authorList>
    </citation>
    <scope>NUCLEOTIDE SEQUENCE [LARGE SCALE GENOMIC DNA]</scope>
    <source>
        <strain evidence="2 3">CECT 8287</strain>
    </source>
</reference>
<protein>
    <submittedName>
        <fullName evidence="2">Virulence protein</fullName>
    </submittedName>
</protein>
<evidence type="ECO:0000313" key="3">
    <source>
        <dbReference type="Proteomes" id="UP000193827"/>
    </source>
</evidence>
<dbReference type="PANTHER" id="PTHR21366">
    <property type="entry name" value="GLYOXALASE FAMILY PROTEIN"/>
    <property type="match status" value="1"/>
</dbReference>
<dbReference type="Gene3D" id="3.10.180.10">
    <property type="entry name" value="2,3-Dihydroxybiphenyl 1,2-Dioxygenase, domain 1"/>
    <property type="match status" value="1"/>
</dbReference>
<dbReference type="EMBL" id="FWFL01000005">
    <property type="protein sequence ID" value="SLN45782.1"/>
    <property type="molecule type" value="Genomic_DNA"/>
</dbReference>
<dbReference type="InterPro" id="IPR004360">
    <property type="entry name" value="Glyas_Fos-R_dOase_dom"/>
</dbReference>
<gene>
    <name evidence="2" type="ORF">PEL8287_02362</name>
</gene>
<dbReference type="PANTHER" id="PTHR21366:SF14">
    <property type="entry name" value="GLYOXALASE DOMAIN-CONTAINING PROTEIN 5"/>
    <property type="match status" value="1"/>
</dbReference>
<keyword evidence="3" id="KW-1185">Reference proteome</keyword>
<organism evidence="2 3">
    <name type="scientific">Roseovarius litorisediminis</name>
    <dbReference type="NCBI Taxonomy" id="1312363"/>
    <lineage>
        <taxon>Bacteria</taxon>
        <taxon>Pseudomonadati</taxon>
        <taxon>Pseudomonadota</taxon>
        <taxon>Alphaproteobacteria</taxon>
        <taxon>Rhodobacterales</taxon>
        <taxon>Roseobacteraceae</taxon>
        <taxon>Roseovarius</taxon>
    </lineage>
</organism>
<dbReference type="OrthoDB" id="9812656at2"/>
<feature type="domain" description="VOC" evidence="1">
    <location>
        <begin position="7"/>
        <end position="131"/>
    </location>
</feature>
<dbReference type="AlphaFoldDB" id="A0A1Y5SQE1"/>
<dbReference type="InterPro" id="IPR050383">
    <property type="entry name" value="GlyoxalaseI/FosfomycinResist"/>
</dbReference>
<sequence length="134" mass="14762">MPPAVSTLDHLVLTVGDLDVTIAFYRDVLGMAPEQFTPAKGAPRWALKFGSQKINLHRAGAEFEPKAARPVPGSADLCFLSETPIEEWQKHFETIRIPIEHGPVTRTGSTGPILSIYLRDPDQNLLEISNMIAD</sequence>